<dbReference type="InterPro" id="IPR047794">
    <property type="entry name" value="C45_proenzyme-like"/>
</dbReference>
<dbReference type="RefSeq" id="WP_250139179.1">
    <property type="nucleotide sequence ID" value="NZ_JALIQP010000001.1"/>
</dbReference>
<accession>A0ABD5PKU0</accession>
<sequence>MDASDVDASPDSNGEPIPAVESFAAQARRRAEAEREVVEWAIDELESLIAARDVDLEPLLEYAEESQSSLPDRHRRAYETMADAFDVDRDLYAVYALAYSDLCEELAEGDGRSERHPNGCTNALVSPAAADATGSLVLKNRDIAGRGTRPKSIVEQPPIDDYYGFLTVDTCGTVMVFKGVNDRGLVAANTYIDANREDLDPGEQLRNGTAIRRLLEECTSVEEARSLLESYPTRRLMAQTLFLADGTDAALLEVDPAAERIAVDDDRVVVRTNHFVDGASTVTESSKRRRDRARALLAGESGDRLDRDDLWAVAADHANGPGDDSICRHPEPETDDPHAFGQLTTASAAVFEGGSPEIEVVMGNPCERDRTRVSFGEAVPPAFRTGRQWLDRVRAT</sequence>
<dbReference type="Proteomes" id="UP001595898">
    <property type="component" value="Unassembled WGS sequence"/>
</dbReference>
<protein>
    <submittedName>
        <fullName evidence="2">C45 family autoproteolytic acyltransferase/hydrolase</fullName>
    </submittedName>
</protein>
<dbReference type="InterPro" id="IPR047801">
    <property type="entry name" value="Peptidase_C45"/>
</dbReference>
<evidence type="ECO:0000313" key="3">
    <source>
        <dbReference type="Proteomes" id="UP001595898"/>
    </source>
</evidence>
<proteinExistence type="predicted"/>
<comment type="caution">
    <text evidence="2">The sequence shown here is derived from an EMBL/GenBank/DDBJ whole genome shotgun (WGS) entry which is preliminary data.</text>
</comment>
<name>A0ABD5PKU0_9EURY</name>
<dbReference type="Pfam" id="PF03417">
    <property type="entry name" value="AAT"/>
    <property type="match status" value="1"/>
</dbReference>
<organism evidence="2 3">
    <name type="scientific">Halosolutus amylolyticus</name>
    <dbReference type="NCBI Taxonomy" id="2932267"/>
    <lineage>
        <taxon>Archaea</taxon>
        <taxon>Methanobacteriati</taxon>
        <taxon>Methanobacteriota</taxon>
        <taxon>Stenosarchaea group</taxon>
        <taxon>Halobacteria</taxon>
        <taxon>Halobacteriales</taxon>
        <taxon>Natrialbaceae</taxon>
        <taxon>Halosolutus</taxon>
    </lineage>
</organism>
<keyword evidence="2" id="KW-0808">Transferase</keyword>
<reference evidence="2 3" key="1">
    <citation type="journal article" date="2019" name="Int. J. Syst. Evol. Microbiol.">
        <title>The Global Catalogue of Microorganisms (GCM) 10K type strain sequencing project: providing services to taxonomists for standard genome sequencing and annotation.</title>
        <authorList>
            <consortium name="The Broad Institute Genomics Platform"/>
            <consortium name="The Broad Institute Genome Sequencing Center for Infectious Disease"/>
            <person name="Wu L."/>
            <person name="Ma J."/>
        </authorList>
    </citation>
    <scope>NUCLEOTIDE SEQUENCE [LARGE SCALE GENOMIC DNA]</scope>
    <source>
        <strain evidence="2 3">WLHS5</strain>
    </source>
</reference>
<dbReference type="Gene3D" id="3.60.60.10">
    <property type="entry name" value="Penicillin V Acylase, Chain A"/>
    <property type="match status" value="1"/>
</dbReference>
<dbReference type="NCBIfam" id="NF040521">
    <property type="entry name" value="C45_proenzyme"/>
    <property type="match status" value="1"/>
</dbReference>
<dbReference type="AlphaFoldDB" id="A0ABD5PKU0"/>
<keyword evidence="3" id="KW-1185">Reference proteome</keyword>
<dbReference type="GO" id="GO:0016746">
    <property type="term" value="F:acyltransferase activity"/>
    <property type="evidence" value="ECO:0007669"/>
    <property type="project" value="UniProtKB-KW"/>
</dbReference>
<dbReference type="SUPFAM" id="SSF56235">
    <property type="entry name" value="N-terminal nucleophile aminohydrolases (Ntn hydrolases)"/>
    <property type="match status" value="1"/>
</dbReference>
<dbReference type="PANTHER" id="PTHR34180">
    <property type="entry name" value="PEPTIDASE C45"/>
    <property type="match status" value="1"/>
</dbReference>
<feature type="domain" description="Peptidase C45 hydrolase" evidence="1">
    <location>
        <begin position="134"/>
        <end position="298"/>
    </location>
</feature>
<dbReference type="EMBL" id="JBHSFA010000002">
    <property type="protein sequence ID" value="MFC4541029.1"/>
    <property type="molecule type" value="Genomic_DNA"/>
</dbReference>
<evidence type="ECO:0000259" key="1">
    <source>
        <dbReference type="Pfam" id="PF03417"/>
    </source>
</evidence>
<dbReference type="PANTHER" id="PTHR34180:SF1">
    <property type="entry name" value="BETA-ALANYL-DOPAMINE_CARCININE HYDROLASE"/>
    <property type="match status" value="1"/>
</dbReference>
<dbReference type="InterPro" id="IPR005079">
    <property type="entry name" value="Peptidase_C45_hydrolase"/>
</dbReference>
<evidence type="ECO:0000313" key="2">
    <source>
        <dbReference type="EMBL" id="MFC4541029.1"/>
    </source>
</evidence>
<gene>
    <name evidence="2" type="ORF">ACFO5R_03685</name>
</gene>
<dbReference type="InterPro" id="IPR029055">
    <property type="entry name" value="Ntn_hydrolases_N"/>
</dbReference>
<keyword evidence="2" id="KW-0012">Acyltransferase</keyword>